<evidence type="ECO:0000313" key="18">
    <source>
        <dbReference type="Proteomes" id="UP000184290"/>
    </source>
</evidence>
<comment type="pathway">
    <text evidence="3 15">Cofactor biosynthesis; FMN biosynthesis; FMN from riboflavin (ATP route): step 1/1.</text>
</comment>
<evidence type="ECO:0000256" key="2">
    <source>
        <dbReference type="ARBA" id="ARBA00004726"/>
    </source>
</evidence>
<keyword evidence="11 15" id="KW-0067">ATP-binding</keyword>
<accession>A0ABY1IHK6</accession>
<evidence type="ECO:0000313" key="17">
    <source>
        <dbReference type="EMBL" id="SHJ18548.1"/>
    </source>
</evidence>
<dbReference type="GO" id="GO:0016779">
    <property type="term" value="F:nucleotidyltransferase activity"/>
    <property type="evidence" value="ECO:0007669"/>
    <property type="project" value="UniProtKB-KW"/>
</dbReference>
<keyword evidence="9 15" id="KW-0418">Kinase</keyword>
<evidence type="ECO:0000256" key="3">
    <source>
        <dbReference type="ARBA" id="ARBA00005201"/>
    </source>
</evidence>
<dbReference type="SUPFAM" id="SSF52374">
    <property type="entry name" value="Nucleotidylyl transferase"/>
    <property type="match status" value="1"/>
</dbReference>
<comment type="pathway">
    <text evidence="2 15">Cofactor biosynthesis; FAD biosynthesis; FAD from FMN: step 1/1.</text>
</comment>
<dbReference type="InterPro" id="IPR015865">
    <property type="entry name" value="Riboflavin_kinase_bac/euk"/>
</dbReference>
<evidence type="ECO:0000256" key="7">
    <source>
        <dbReference type="ARBA" id="ARBA00022695"/>
    </source>
</evidence>
<dbReference type="EC" id="2.7.1.26" evidence="15"/>
<dbReference type="PANTHER" id="PTHR22749">
    <property type="entry name" value="RIBOFLAVIN KINASE/FMN ADENYLYLTRANSFERASE"/>
    <property type="match status" value="1"/>
</dbReference>
<dbReference type="Proteomes" id="UP000184290">
    <property type="component" value="Unassembled WGS sequence"/>
</dbReference>
<evidence type="ECO:0000256" key="4">
    <source>
        <dbReference type="ARBA" id="ARBA00022630"/>
    </source>
</evidence>
<proteinExistence type="inferred from homology"/>
<organism evidence="17 18">
    <name type="scientific">Aureimonas altamirensis DSM 21988</name>
    <dbReference type="NCBI Taxonomy" id="1121026"/>
    <lineage>
        <taxon>Bacteria</taxon>
        <taxon>Pseudomonadati</taxon>
        <taxon>Pseudomonadota</taxon>
        <taxon>Alphaproteobacteria</taxon>
        <taxon>Hyphomicrobiales</taxon>
        <taxon>Aurantimonadaceae</taxon>
        <taxon>Aureimonas</taxon>
    </lineage>
</organism>
<evidence type="ECO:0000256" key="10">
    <source>
        <dbReference type="ARBA" id="ARBA00022827"/>
    </source>
</evidence>
<dbReference type="PANTHER" id="PTHR22749:SF6">
    <property type="entry name" value="RIBOFLAVIN KINASE"/>
    <property type="match status" value="1"/>
</dbReference>
<evidence type="ECO:0000259" key="16">
    <source>
        <dbReference type="SMART" id="SM00904"/>
    </source>
</evidence>
<evidence type="ECO:0000256" key="15">
    <source>
        <dbReference type="PIRNR" id="PIRNR004491"/>
    </source>
</evidence>
<dbReference type="NCBIfam" id="NF004159">
    <property type="entry name" value="PRK05627.1-2"/>
    <property type="match status" value="1"/>
</dbReference>
<keyword evidence="12" id="KW-0511">Multifunctional enzyme</keyword>
<comment type="similarity">
    <text evidence="15">Belongs to the ribF family.</text>
</comment>
<dbReference type="InterPro" id="IPR023468">
    <property type="entry name" value="Riboflavin_kinase"/>
</dbReference>
<comment type="catalytic activity">
    <reaction evidence="13 15">
        <text>riboflavin + ATP = FMN + ADP + H(+)</text>
        <dbReference type="Rhea" id="RHEA:14357"/>
        <dbReference type="ChEBI" id="CHEBI:15378"/>
        <dbReference type="ChEBI" id="CHEBI:30616"/>
        <dbReference type="ChEBI" id="CHEBI:57986"/>
        <dbReference type="ChEBI" id="CHEBI:58210"/>
        <dbReference type="ChEBI" id="CHEBI:456216"/>
        <dbReference type="EC" id="2.7.1.26"/>
    </reaction>
</comment>
<dbReference type="NCBIfam" id="TIGR00083">
    <property type="entry name" value="ribF"/>
    <property type="match status" value="1"/>
</dbReference>
<evidence type="ECO:0000256" key="8">
    <source>
        <dbReference type="ARBA" id="ARBA00022741"/>
    </source>
</evidence>
<comment type="caution">
    <text evidence="17">The sequence shown here is derived from an EMBL/GenBank/DDBJ whole genome shotgun (WGS) entry which is preliminary data.</text>
</comment>
<dbReference type="Pfam" id="PF06574">
    <property type="entry name" value="FAD_syn"/>
    <property type="match status" value="1"/>
</dbReference>
<keyword evidence="4 15" id="KW-0285">Flavoprotein</keyword>
<evidence type="ECO:0000256" key="5">
    <source>
        <dbReference type="ARBA" id="ARBA00022643"/>
    </source>
</evidence>
<dbReference type="InterPro" id="IPR023465">
    <property type="entry name" value="Riboflavin_kinase_dom_sf"/>
</dbReference>
<evidence type="ECO:0000256" key="12">
    <source>
        <dbReference type="ARBA" id="ARBA00023268"/>
    </source>
</evidence>
<keyword evidence="18" id="KW-1185">Reference proteome</keyword>
<dbReference type="RefSeq" id="WP_060603849.1">
    <property type="nucleotide sequence ID" value="NZ_FQZC01000002.1"/>
</dbReference>
<keyword evidence="5 15" id="KW-0288">FMN</keyword>
<comment type="catalytic activity">
    <reaction evidence="14 15">
        <text>FMN + ATP + H(+) = FAD + diphosphate</text>
        <dbReference type="Rhea" id="RHEA:17237"/>
        <dbReference type="ChEBI" id="CHEBI:15378"/>
        <dbReference type="ChEBI" id="CHEBI:30616"/>
        <dbReference type="ChEBI" id="CHEBI:33019"/>
        <dbReference type="ChEBI" id="CHEBI:57692"/>
        <dbReference type="ChEBI" id="CHEBI:58210"/>
        <dbReference type="EC" id="2.7.7.2"/>
    </reaction>
</comment>
<dbReference type="CDD" id="cd02064">
    <property type="entry name" value="FAD_synthetase_N"/>
    <property type="match status" value="1"/>
</dbReference>
<evidence type="ECO:0000256" key="6">
    <source>
        <dbReference type="ARBA" id="ARBA00022679"/>
    </source>
</evidence>
<dbReference type="Gene3D" id="3.40.50.620">
    <property type="entry name" value="HUPs"/>
    <property type="match status" value="1"/>
</dbReference>
<reference evidence="17 18" key="1">
    <citation type="submission" date="2016-11" db="EMBL/GenBank/DDBJ databases">
        <authorList>
            <person name="Varghese N."/>
            <person name="Submissions S."/>
        </authorList>
    </citation>
    <scope>NUCLEOTIDE SEQUENCE [LARGE SCALE GENOMIC DNA]</scope>
    <source>
        <strain evidence="17 18">DSM 21988</strain>
    </source>
</reference>
<dbReference type="EC" id="2.7.7.2" evidence="15"/>
<keyword evidence="8 15" id="KW-0547">Nucleotide-binding</keyword>
<name>A0ABY1IHK6_9HYPH</name>
<keyword evidence="7 15" id="KW-0548">Nucleotidyltransferase</keyword>
<dbReference type="EMBL" id="FQZC01000002">
    <property type="protein sequence ID" value="SHJ18548.1"/>
    <property type="molecule type" value="Genomic_DNA"/>
</dbReference>
<gene>
    <name evidence="17" type="ORF">SAMN02745911_1945</name>
</gene>
<evidence type="ECO:0000256" key="14">
    <source>
        <dbReference type="ARBA" id="ARBA00049494"/>
    </source>
</evidence>
<evidence type="ECO:0000256" key="11">
    <source>
        <dbReference type="ARBA" id="ARBA00022840"/>
    </source>
</evidence>
<dbReference type="InterPro" id="IPR014729">
    <property type="entry name" value="Rossmann-like_a/b/a_fold"/>
</dbReference>
<evidence type="ECO:0000256" key="9">
    <source>
        <dbReference type="ARBA" id="ARBA00022777"/>
    </source>
</evidence>
<dbReference type="NCBIfam" id="NF004160">
    <property type="entry name" value="PRK05627.1-3"/>
    <property type="match status" value="1"/>
</dbReference>
<dbReference type="InterPro" id="IPR015864">
    <property type="entry name" value="FAD_synthase"/>
</dbReference>
<dbReference type="InterPro" id="IPR002606">
    <property type="entry name" value="Riboflavin_kinase_bac"/>
</dbReference>
<keyword evidence="6 15" id="KW-0808">Transferase</keyword>
<sequence>MTGPGRILRLDAATALPADLRGGVVAIGNFDGVHRGHQAVLGAAAEIAARQGLPLVCLTFEPHPRTVFRPEQPVARLTPAPLKARILGELGFDAVVEQAFTHAFASATADSFIEDYLLGALGARHVVVGYDFRFGARRAGTAQTLADACASRDVGVSVIAEFDDEGGAVVSSSRIRSDLSVGDVAGANALLGYRWIVEGEVVHGRKLGRTLGYPTANMTLPHDTLLMQGIYAVKLARADGVAMPGVASFGRRPTFDGGAALFETFVFDFDDQLYGETVAVSVFGRLRGEMRFDDAKALVAQMDRDSLDARALLSGSNPLSPLDARLSFGVAT</sequence>
<dbReference type="PIRSF" id="PIRSF004491">
    <property type="entry name" value="FAD_Synth"/>
    <property type="match status" value="1"/>
</dbReference>
<protein>
    <recommendedName>
        <fullName evidence="15">Riboflavin biosynthesis protein</fullName>
    </recommendedName>
    <domain>
        <recommendedName>
            <fullName evidence="15">Riboflavin kinase</fullName>
            <ecNumber evidence="15">2.7.1.26</ecNumber>
        </recommendedName>
        <alternativeName>
            <fullName evidence="15">Flavokinase</fullName>
        </alternativeName>
    </domain>
    <domain>
        <recommendedName>
            <fullName evidence="15">FMN adenylyltransferase</fullName>
            <ecNumber evidence="15">2.7.7.2</ecNumber>
        </recommendedName>
        <alternativeName>
            <fullName evidence="15">FAD pyrophosphorylase</fullName>
        </alternativeName>
        <alternativeName>
            <fullName evidence="15">FAD synthase</fullName>
        </alternativeName>
    </domain>
</protein>
<dbReference type="SMART" id="SM00904">
    <property type="entry name" value="Flavokinase"/>
    <property type="match status" value="1"/>
</dbReference>
<dbReference type="Pfam" id="PF01687">
    <property type="entry name" value="Flavokinase"/>
    <property type="match status" value="1"/>
</dbReference>
<evidence type="ECO:0000256" key="13">
    <source>
        <dbReference type="ARBA" id="ARBA00047880"/>
    </source>
</evidence>
<evidence type="ECO:0000256" key="1">
    <source>
        <dbReference type="ARBA" id="ARBA00002121"/>
    </source>
</evidence>
<comment type="function">
    <text evidence="1">Catalyzes the phosphorylation of riboflavin to FMN followed by the adenylation of FMN to FAD.</text>
</comment>
<dbReference type="SUPFAM" id="SSF82114">
    <property type="entry name" value="Riboflavin kinase-like"/>
    <property type="match status" value="1"/>
</dbReference>
<keyword evidence="10 15" id="KW-0274">FAD</keyword>
<feature type="domain" description="Riboflavin kinase" evidence="16">
    <location>
        <begin position="190"/>
        <end position="314"/>
    </location>
</feature>
<dbReference type="Gene3D" id="2.40.30.30">
    <property type="entry name" value="Riboflavin kinase-like"/>
    <property type="match status" value="1"/>
</dbReference>